<dbReference type="GO" id="GO:0000428">
    <property type="term" value="C:DNA-directed RNA polymerase complex"/>
    <property type="evidence" value="ECO:0007669"/>
    <property type="project" value="UniProtKB-KW"/>
</dbReference>
<comment type="caution">
    <text evidence="1">The sequence shown here is derived from an EMBL/GenBank/DDBJ whole genome shotgun (WGS) entry which is preliminary data.</text>
</comment>
<dbReference type="Proteomes" id="UP000325081">
    <property type="component" value="Unassembled WGS sequence"/>
</dbReference>
<dbReference type="EMBL" id="BKCP01010848">
    <property type="protein sequence ID" value="GER54019.1"/>
    <property type="molecule type" value="Genomic_DNA"/>
</dbReference>
<keyword evidence="1" id="KW-0804">Transcription</keyword>
<keyword evidence="1" id="KW-0240">DNA-directed RNA polymerase</keyword>
<keyword evidence="2" id="KW-1185">Reference proteome</keyword>
<accession>A0A5A7R8W5</accession>
<dbReference type="AlphaFoldDB" id="A0A5A7R8W5"/>
<sequence length="138" mass="15402">MLRPSILSESHNTKCLSAGDASSLTLTFLNSQQHLRTRHLSKGQPNIIVTKVPPSTWTRLRVSLRKLLNRTLSIGLSLHLHKCSSSRDSAKNTAEGRAAIIGIHLSRREMTGRETGLHKSRRNKVLWCTVEQIEVGES</sequence>
<name>A0A5A7R8W5_STRAF</name>
<protein>
    <submittedName>
        <fullName evidence="1">DNA-directed RNA polymerase</fullName>
    </submittedName>
</protein>
<organism evidence="1 2">
    <name type="scientific">Striga asiatica</name>
    <name type="common">Asiatic witchweed</name>
    <name type="synonym">Buchnera asiatica</name>
    <dbReference type="NCBI Taxonomy" id="4170"/>
    <lineage>
        <taxon>Eukaryota</taxon>
        <taxon>Viridiplantae</taxon>
        <taxon>Streptophyta</taxon>
        <taxon>Embryophyta</taxon>
        <taxon>Tracheophyta</taxon>
        <taxon>Spermatophyta</taxon>
        <taxon>Magnoliopsida</taxon>
        <taxon>eudicotyledons</taxon>
        <taxon>Gunneridae</taxon>
        <taxon>Pentapetalae</taxon>
        <taxon>asterids</taxon>
        <taxon>lamiids</taxon>
        <taxon>Lamiales</taxon>
        <taxon>Orobanchaceae</taxon>
        <taxon>Buchnereae</taxon>
        <taxon>Striga</taxon>
    </lineage>
</organism>
<evidence type="ECO:0000313" key="2">
    <source>
        <dbReference type="Proteomes" id="UP000325081"/>
    </source>
</evidence>
<reference evidence="2" key="1">
    <citation type="journal article" date="2019" name="Curr. Biol.">
        <title>Genome Sequence of Striga asiatica Provides Insight into the Evolution of Plant Parasitism.</title>
        <authorList>
            <person name="Yoshida S."/>
            <person name="Kim S."/>
            <person name="Wafula E.K."/>
            <person name="Tanskanen J."/>
            <person name="Kim Y.M."/>
            <person name="Honaas L."/>
            <person name="Yang Z."/>
            <person name="Spallek T."/>
            <person name="Conn C.E."/>
            <person name="Ichihashi Y."/>
            <person name="Cheong K."/>
            <person name="Cui S."/>
            <person name="Der J.P."/>
            <person name="Gundlach H."/>
            <person name="Jiao Y."/>
            <person name="Hori C."/>
            <person name="Ishida J.K."/>
            <person name="Kasahara H."/>
            <person name="Kiba T."/>
            <person name="Kim M.S."/>
            <person name="Koo N."/>
            <person name="Laohavisit A."/>
            <person name="Lee Y.H."/>
            <person name="Lumba S."/>
            <person name="McCourt P."/>
            <person name="Mortimer J.C."/>
            <person name="Mutuku J.M."/>
            <person name="Nomura T."/>
            <person name="Sasaki-Sekimoto Y."/>
            <person name="Seto Y."/>
            <person name="Wang Y."/>
            <person name="Wakatake T."/>
            <person name="Sakakibara H."/>
            <person name="Demura T."/>
            <person name="Yamaguchi S."/>
            <person name="Yoneyama K."/>
            <person name="Manabe R.I."/>
            <person name="Nelson D.C."/>
            <person name="Schulman A.H."/>
            <person name="Timko M.P."/>
            <person name="dePamphilis C.W."/>
            <person name="Choi D."/>
            <person name="Shirasu K."/>
        </authorList>
    </citation>
    <scope>NUCLEOTIDE SEQUENCE [LARGE SCALE GENOMIC DNA]</scope>
    <source>
        <strain evidence="2">cv. UVA1</strain>
    </source>
</reference>
<proteinExistence type="predicted"/>
<evidence type="ECO:0000313" key="1">
    <source>
        <dbReference type="EMBL" id="GER54019.1"/>
    </source>
</evidence>
<gene>
    <name evidence="1" type="ORF">STAS_31567</name>
</gene>